<keyword evidence="7" id="KW-0812">Transmembrane</keyword>
<dbReference type="InterPro" id="IPR013740">
    <property type="entry name" value="Redoxin"/>
</dbReference>
<dbReference type="PROSITE" id="PS51352">
    <property type="entry name" value="THIOREDOXIN_2"/>
    <property type="match status" value="1"/>
</dbReference>
<reference evidence="9" key="1">
    <citation type="submission" date="2019-05" db="EMBL/GenBank/DDBJ databases">
        <authorList>
            <person name="Naeem R."/>
            <person name="Antony C."/>
            <person name="Guan Q."/>
        </authorList>
    </citation>
    <scope>NUCLEOTIDE SEQUENCE</scope>
    <source>
        <strain evidence="9">2</strain>
    </source>
</reference>
<evidence type="ECO:0000256" key="7">
    <source>
        <dbReference type="SAM" id="Phobius"/>
    </source>
</evidence>
<dbReference type="Pfam" id="PF08534">
    <property type="entry name" value="Redoxin"/>
    <property type="match status" value="1"/>
</dbReference>
<keyword evidence="3" id="KW-0735">Signal-anchor</keyword>
<keyword evidence="4" id="KW-1015">Disulfide bond</keyword>
<dbReference type="InterPro" id="IPR050553">
    <property type="entry name" value="Thioredoxin_ResA/DsbE_sf"/>
</dbReference>
<dbReference type="CDD" id="cd02966">
    <property type="entry name" value="TlpA_like_family"/>
    <property type="match status" value="1"/>
</dbReference>
<dbReference type="GO" id="GO:0016491">
    <property type="term" value="F:oxidoreductase activity"/>
    <property type="evidence" value="ECO:0007669"/>
    <property type="project" value="InterPro"/>
</dbReference>
<name>A0A653EFG9_9MYCO</name>
<accession>A0A653EFG9</accession>
<dbReference type="AlphaFoldDB" id="A0A653EFG9"/>
<dbReference type="SUPFAM" id="SSF52833">
    <property type="entry name" value="Thioredoxin-like"/>
    <property type="match status" value="1"/>
</dbReference>
<evidence type="ECO:0000313" key="9">
    <source>
        <dbReference type="EMBL" id="VTO96062.1"/>
    </source>
</evidence>
<dbReference type="InterPro" id="IPR013766">
    <property type="entry name" value="Thioredoxin_domain"/>
</dbReference>
<feature type="domain" description="Thioredoxin" evidence="8">
    <location>
        <begin position="55"/>
        <end position="215"/>
    </location>
</feature>
<feature type="compositionally biased region" description="Polar residues" evidence="6">
    <location>
        <begin position="31"/>
        <end position="41"/>
    </location>
</feature>
<dbReference type="InterPro" id="IPR017937">
    <property type="entry name" value="Thioredoxin_CS"/>
</dbReference>
<proteinExistence type="predicted"/>
<comment type="subcellular location">
    <subcellularLocation>
        <location evidence="1">Cell envelope</location>
    </subcellularLocation>
</comment>
<dbReference type="GO" id="GO:0017004">
    <property type="term" value="P:cytochrome complex assembly"/>
    <property type="evidence" value="ECO:0007669"/>
    <property type="project" value="UniProtKB-KW"/>
</dbReference>
<evidence type="ECO:0000256" key="5">
    <source>
        <dbReference type="ARBA" id="ARBA00023284"/>
    </source>
</evidence>
<dbReference type="PANTHER" id="PTHR42852">
    <property type="entry name" value="THIOL:DISULFIDE INTERCHANGE PROTEIN DSBE"/>
    <property type="match status" value="1"/>
</dbReference>
<evidence type="ECO:0000256" key="4">
    <source>
        <dbReference type="ARBA" id="ARBA00023157"/>
    </source>
</evidence>
<dbReference type="GO" id="GO:0030313">
    <property type="term" value="C:cell envelope"/>
    <property type="evidence" value="ECO:0007669"/>
    <property type="project" value="UniProtKB-SubCell"/>
</dbReference>
<keyword evidence="5" id="KW-0676">Redox-active center</keyword>
<evidence type="ECO:0000256" key="1">
    <source>
        <dbReference type="ARBA" id="ARBA00004196"/>
    </source>
</evidence>
<evidence type="ECO:0000256" key="3">
    <source>
        <dbReference type="ARBA" id="ARBA00022968"/>
    </source>
</evidence>
<dbReference type="InterPro" id="IPR036249">
    <property type="entry name" value="Thioredoxin-like_sf"/>
</dbReference>
<feature type="region of interest" description="Disordered" evidence="6">
    <location>
        <begin position="31"/>
        <end position="72"/>
    </location>
</feature>
<protein>
    <submittedName>
        <fullName evidence="9">Thiol-disulfide oxidoreductase ResA</fullName>
    </submittedName>
</protein>
<sequence>MISRLTGRTRWTIAILAVVAALIVALMGQLRDSSPPSSITQAPAAREHRDADTPAALGGPRQRANLPPCPAGQNSGPVALRDVVVECAADGSPVDVARALAGRRVVINLWAYWCAPCTAELPAMAEYQRRVGSEVMVVTVHQDENETAALLRLADLGVRLPTLQDGRRKVAAALRVANVMPATVVLRPDGSVAQTLPRAFRSANEIAAAVGNQVG</sequence>
<dbReference type="PANTHER" id="PTHR42852:SF6">
    <property type="entry name" value="THIOL:DISULFIDE INTERCHANGE PROTEIN DSBE"/>
    <property type="match status" value="1"/>
</dbReference>
<evidence type="ECO:0000259" key="8">
    <source>
        <dbReference type="PROSITE" id="PS51352"/>
    </source>
</evidence>
<evidence type="ECO:0000256" key="6">
    <source>
        <dbReference type="SAM" id="MobiDB-lite"/>
    </source>
</evidence>
<gene>
    <name evidence="9" type="primary">resA_3</name>
    <name evidence="9" type="ORF">BIN_B_01346</name>
</gene>
<dbReference type="EMBL" id="LR589071">
    <property type="protein sequence ID" value="VTO96062.1"/>
    <property type="molecule type" value="Genomic_DNA"/>
</dbReference>
<dbReference type="Gene3D" id="3.40.30.10">
    <property type="entry name" value="Glutaredoxin"/>
    <property type="match status" value="1"/>
</dbReference>
<feature type="transmembrane region" description="Helical" evidence="7">
    <location>
        <begin position="12"/>
        <end position="30"/>
    </location>
</feature>
<evidence type="ECO:0000256" key="2">
    <source>
        <dbReference type="ARBA" id="ARBA00022748"/>
    </source>
</evidence>
<keyword evidence="2" id="KW-0201">Cytochrome c-type biogenesis</keyword>
<dbReference type="PROSITE" id="PS00194">
    <property type="entry name" value="THIOREDOXIN_1"/>
    <property type="match status" value="1"/>
</dbReference>
<organism evidence="9">
    <name type="scientific">Mycobacterium riyadhense</name>
    <dbReference type="NCBI Taxonomy" id="486698"/>
    <lineage>
        <taxon>Bacteria</taxon>
        <taxon>Bacillati</taxon>
        <taxon>Actinomycetota</taxon>
        <taxon>Actinomycetes</taxon>
        <taxon>Mycobacteriales</taxon>
        <taxon>Mycobacteriaceae</taxon>
        <taxon>Mycobacterium</taxon>
    </lineage>
</organism>
<keyword evidence="7" id="KW-1133">Transmembrane helix</keyword>
<keyword evidence="7" id="KW-0472">Membrane</keyword>